<dbReference type="GO" id="GO:0016740">
    <property type="term" value="F:transferase activity"/>
    <property type="evidence" value="ECO:0007669"/>
    <property type="project" value="UniProtKB-KW"/>
</dbReference>
<dbReference type="SUPFAM" id="SSF52821">
    <property type="entry name" value="Rhodanese/Cell cycle control phosphatase"/>
    <property type="match status" value="1"/>
</dbReference>
<dbReference type="PROSITE" id="PS50206">
    <property type="entry name" value="RHODANESE_3"/>
    <property type="match status" value="1"/>
</dbReference>
<keyword evidence="4" id="KW-1185">Reference proteome</keyword>
<dbReference type="RefSeq" id="WP_182163872.1">
    <property type="nucleotide sequence ID" value="NZ_JACEZT010000009.1"/>
</dbReference>
<evidence type="ECO:0000313" key="4">
    <source>
        <dbReference type="Proteomes" id="UP000534388"/>
    </source>
</evidence>
<sequence length="200" mass="21858">MQSRSRLLCAALWLALAGAAGHAGAFNAADVPEAKRADGAQYLDAKEAYALKQQLGAKSYMVDVRTRYEVAYLGMPTVADANIPYLEHPDDAGWDAKAGRWAMSVNNDFGPELARRMTAKGLGKDDTVILMCRSGDRSGRAANLLMQLGYHKVYTVVDGFEGDLAKDGPHAGQRVVNGWKNAGLPWTYKLEPSKLYYPQF</sequence>
<evidence type="ECO:0000259" key="2">
    <source>
        <dbReference type="PROSITE" id="PS50206"/>
    </source>
</evidence>
<comment type="caution">
    <text evidence="3">The sequence shown here is derived from an EMBL/GenBank/DDBJ whole genome shotgun (WGS) entry which is preliminary data.</text>
</comment>
<dbReference type="SMART" id="SM00450">
    <property type="entry name" value="RHOD"/>
    <property type="match status" value="1"/>
</dbReference>
<accession>A0A7W2ETP2</accession>
<evidence type="ECO:0000256" key="1">
    <source>
        <dbReference type="SAM" id="SignalP"/>
    </source>
</evidence>
<protein>
    <submittedName>
        <fullName evidence="3">Sulfurtransferase</fullName>
    </submittedName>
</protein>
<dbReference type="Proteomes" id="UP000534388">
    <property type="component" value="Unassembled WGS sequence"/>
</dbReference>
<feature type="chain" id="PRO_5030673125" evidence="1">
    <location>
        <begin position="26"/>
        <end position="200"/>
    </location>
</feature>
<gene>
    <name evidence="3" type="ORF">H3H37_15050</name>
</gene>
<dbReference type="Pfam" id="PF00581">
    <property type="entry name" value="Rhodanese"/>
    <property type="match status" value="1"/>
</dbReference>
<proteinExistence type="predicted"/>
<feature type="domain" description="Rhodanese" evidence="2">
    <location>
        <begin position="55"/>
        <end position="172"/>
    </location>
</feature>
<dbReference type="EMBL" id="JACEZT010000009">
    <property type="protein sequence ID" value="MBA5638374.1"/>
    <property type="molecule type" value="Genomic_DNA"/>
</dbReference>
<dbReference type="AlphaFoldDB" id="A0A7W2ETP2"/>
<feature type="signal peptide" evidence="1">
    <location>
        <begin position="1"/>
        <end position="25"/>
    </location>
</feature>
<dbReference type="InterPro" id="IPR001763">
    <property type="entry name" value="Rhodanese-like_dom"/>
</dbReference>
<dbReference type="Gene3D" id="3.40.250.10">
    <property type="entry name" value="Rhodanese-like domain"/>
    <property type="match status" value="1"/>
</dbReference>
<keyword evidence="1" id="KW-0732">Signal</keyword>
<name>A0A7W2ETP2_9BURK</name>
<organism evidence="3 4">
    <name type="scientific">Rugamonas brunnea</name>
    <dbReference type="NCBI Taxonomy" id="2758569"/>
    <lineage>
        <taxon>Bacteria</taxon>
        <taxon>Pseudomonadati</taxon>
        <taxon>Pseudomonadota</taxon>
        <taxon>Betaproteobacteria</taxon>
        <taxon>Burkholderiales</taxon>
        <taxon>Oxalobacteraceae</taxon>
        <taxon>Telluria group</taxon>
        <taxon>Rugamonas</taxon>
    </lineage>
</organism>
<evidence type="ECO:0000313" key="3">
    <source>
        <dbReference type="EMBL" id="MBA5638374.1"/>
    </source>
</evidence>
<keyword evidence="3" id="KW-0808">Transferase</keyword>
<dbReference type="InterPro" id="IPR036873">
    <property type="entry name" value="Rhodanese-like_dom_sf"/>
</dbReference>
<reference evidence="3 4" key="1">
    <citation type="submission" date="2020-07" db="EMBL/GenBank/DDBJ databases">
        <title>Novel species isolated from subtropical streams in China.</title>
        <authorList>
            <person name="Lu H."/>
        </authorList>
    </citation>
    <scope>NUCLEOTIDE SEQUENCE [LARGE SCALE GENOMIC DNA]</scope>
    <source>
        <strain evidence="3 4">LX20W</strain>
    </source>
</reference>